<feature type="domain" description="HTH cro/C1-type" evidence="3">
    <location>
        <begin position="16"/>
        <end position="71"/>
    </location>
</feature>
<dbReference type="InterPro" id="IPR001387">
    <property type="entry name" value="Cro/C1-type_HTH"/>
</dbReference>
<dbReference type="PROSITE" id="PS50943">
    <property type="entry name" value="HTH_CROC1"/>
    <property type="match status" value="1"/>
</dbReference>
<dbReference type="GO" id="GO:0005829">
    <property type="term" value="C:cytosol"/>
    <property type="evidence" value="ECO:0007669"/>
    <property type="project" value="TreeGrafter"/>
</dbReference>
<dbReference type="SMART" id="SM00530">
    <property type="entry name" value="HTH_XRE"/>
    <property type="match status" value="1"/>
</dbReference>
<organism evidence="4 5">
    <name type="scientific">Rhodovulum visakhapatnamense</name>
    <dbReference type="NCBI Taxonomy" id="364297"/>
    <lineage>
        <taxon>Bacteria</taxon>
        <taxon>Pseudomonadati</taxon>
        <taxon>Pseudomonadota</taxon>
        <taxon>Alphaproteobacteria</taxon>
        <taxon>Rhodobacterales</taxon>
        <taxon>Paracoccaceae</taxon>
        <taxon>Rhodovulum</taxon>
    </lineage>
</organism>
<dbReference type="SUPFAM" id="SSF47413">
    <property type="entry name" value="lambda repressor-like DNA-binding domains"/>
    <property type="match status" value="1"/>
</dbReference>
<dbReference type="PANTHER" id="PTHR46797">
    <property type="entry name" value="HTH-TYPE TRANSCRIPTIONAL REGULATOR"/>
    <property type="match status" value="1"/>
</dbReference>
<gene>
    <name evidence="4" type="ORF">EV657_13417</name>
</gene>
<protein>
    <submittedName>
        <fullName evidence="4">Helix-turn-helix protein</fullName>
    </submittedName>
</protein>
<feature type="region of interest" description="Disordered" evidence="2">
    <location>
        <begin position="29"/>
        <end position="48"/>
    </location>
</feature>
<evidence type="ECO:0000256" key="2">
    <source>
        <dbReference type="SAM" id="MobiDB-lite"/>
    </source>
</evidence>
<sequence length="121" mass="13682">MTTTSDNPSDIFKERLRTAREELRKLSQAELARETGLPPSSVAHFEAGTRKPSFDNLRKLANALNVTTDYLLGRSEDPAGAAEADPIYRDVHKLTDKNRKMAADFMRFLAQQDEKERGEDE</sequence>
<keyword evidence="1" id="KW-0238">DNA-binding</keyword>
<reference evidence="4 5" key="1">
    <citation type="submission" date="2019-03" db="EMBL/GenBank/DDBJ databases">
        <title>Genomic Encyclopedia of Type Strains, Phase IV (KMG-IV): sequencing the most valuable type-strain genomes for metagenomic binning, comparative biology and taxonomic classification.</title>
        <authorList>
            <person name="Goeker M."/>
        </authorList>
    </citation>
    <scope>NUCLEOTIDE SEQUENCE [LARGE SCALE GENOMIC DNA]</scope>
    <source>
        <strain evidence="4 5">JA181</strain>
    </source>
</reference>
<dbReference type="GO" id="GO:0003677">
    <property type="term" value="F:DNA binding"/>
    <property type="evidence" value="ECO:0007669"/>
    <property type="project" value="UniProtKB-KW"/>
</dbReference>
<dbReference type="AlphaFoldDB" id="A0A4R8FEI1"/>
<dbReference type="Pfam" id="PF01381">
    <property type="entry name" value="HTH_3"/>
    <property type="match status" value="1"/>
</dbReference>
<dbReference type="CDD" id="cd00093">
    <property type="entry name" value="HTH_XRE"/>
    <property type="match status" value="1"/>
</dbReference>
<dbReference type="InterPro" id="IPR050807">
    <property type="entry name" value="TransReg_Diox_bact_type"/>
</dbReference>
<name>A0A4R8FEI1_9RHOB</name>
<dbReference type="Gene3D" id="1.10.260.40">
    <property type="entry name" value="lambda repressor-like DNA-binding domains"/>
    <property type="match status" value="1"/>
</dbReference>
<evidence type="ECO:0000313" key="4">
    <source>
        <dbReference type="EMBL" id="TDX21915.1"/>
    </source>
</evidence>
<accession>A0A4R8FEI1</accession>
<evidence type="ECO:0000259" key="3">
    <source>
        <dbReference type="PROSITE" id="PS50943"/>
    </source>
</evidence>
<dbReference type="PANTHER" id="PTHR46797:SF1">
    <property type="entry name" value="METHYLPHOSPHONATE SYNTHASE"/>
    <property type="match status" value="1"/>
</dbReference>
<dbReference type="EMBL" id="SOEB01000034">
    <property type="protein sequence ID" value="TDX21915.1"/>
    <property type="molecule type" value="Genomic_DNA"/>
</dbReference>
<dbReference type="GO" id="GO:0003700">
    <property type="term" value="F:DNA-binding transcription factor activity"/>
    <property type="evidence" value="ECO:0007669"/>
    <property type="project" value="TreeGrafter"/>
</dbReference>
<dbReference type="RefSeq" id="WP_088716167.1">
    <property type="nucleotide sequence ID" value="NZ_SOEB01000034.1"/>
</dbReference>
<dbReference type="Proteomes" id="UP000295484">
    <property type="component" value="Unassembled WGS sequence"/>
</dbReference>
<comment type="caution">
    <text evidence="4">The sequence shown here is derived from an EMBL/GenBank/DDBJ whole genome shotgun (WGS) entry which is preliminary data.</text>
</comment>
<dbReference type="InterPro" id="IPR010982">
    <property type="entry name" value="Lambda_DNA-bd_dom_sf"/>
</dbReference>
<proteinExistence type="predicted"/>
<evidence type="ECO:0000313" key="5">
    <source>
        <dbReference type="Proteomes" id="UP000295484"/>
    </source>
</evidence>
<evidence type="ECO:0000256" key="1">
    <source>
        <dbReference type="ARBA" id="ARBA00023125"/>
    </source>
</evidence>